<organism evidence="6 7">
    <name type="scientific">Streptobacillus moniliformis (strain ATCC 14647 / DSM 12112 / NCTC 10651 / 9901)</name>
    <dbReference type="NCBI Taxonomy" id="519441"/>
    <lineage>
        <taxon>Bacteria</taxon>
        <taxon>Fusobacteriati</taxon>
        <taxon>Fusobacteriota</taxon>
        <taxon>Fusobacteriia</taxon>
        <taxon>Fusobacteriales</taxon>
        <taxon>Leptotrichiaceae</taxon>
        <taxon>Streptobacillus</taxon>
    </lineage>
</organism>
<name>D1AX98_STRM9</name>
<protein>
    <submittedName>
        <fullName evidence="6">Beta-lactamase domain protein</fullName>
    </submittedName>
</protein>
<dbReference type="SUPFAM" id="SSF56281">
    <property type="entry name" value="Metallo-hydrolase/oxidoreductase"/>
    <property type="match status" value="1"/>
</dbReference>
<dbReference type="SMART" id="SM00849">
    <property type="entry name" value="Lactamase_B"/>
    <property type="match status" value="1"/>
</dbReference>
<reference evidence="6 7" key="1">
    <citation type="journal article" date="2009" name="Stand. Genomic Sci.">
        <title>Complete genome sequence of Streptobacillus moniliformis type strain (9901T).</title>
        <authorList>
            <person name="Nolan M."/>
            <person name="Gronow S."/>
            <person name="Lapidus A."/>
            <person name="Ivanova N."/>
            <person name="Copeland A."/>
            <person name="Lucas S."/>
            <person name="Del Rio T.G."/>
            <person name="Chen F."/>
            <person name="Tice H."/>
            <person name="Pitluck S."/>
            <person name="Cheng J.F."/>
            <person name="Sims D."/>
            <person name="Meincke L."/>
            <person name="Bruce D."/>
            <person name="Goodwin L."/>
            <person name="Brettin T."/>
            <person name="Han C."/>
            <person name="Detter J.C."/>
            <person name="Ovchinikova G."/>
            <person name="Pati A."/>
            <person name="Mavromatis K."/>
            <person name="Mikhailova N."/>
            <person name="Chen A."/>
            <person name="Palaniappan K."/>
            <person name="Land M."/>
            <person name="Hauser L."/>
            <person name="Chang Y.J."/>
            <person name="Jeffries C.D."/>
            <person name="Rohde M."/>
            <person name="Sproer C."/>
            <person name="Goker M."/>
            <person name="Bristow J."/>
            <person name="Eisen J.A."/>
            <person name="Markowitz V."/>
            <person name="Hugenholtz P."/>
            <person name="Kyrpides N.C."/>
            <person name="Klenk H.P."/>
            <person name="Chain P."/>
        </authorList>
    </citation>
    <scope>NUCLEOTIDE SEQUENCE [LARGE SCALE GENOMIC DNA]</scope>
    <source>
        <strain evidence="7">ATCC 14647 / DSM 12112 / NCTC 10651 / 9901</strain>
    </source>
</reference>
<dbReference type="InterPro" id="IPR051453">
    <property type="entry name" value="MBL_Glyoxalase_II"/>
</dbReference>
<dbReference type="OrthoDB" id="9802248at2"/>
<dbReference type="STRING" id="519441.Smon_0443"/>
<dbReference type="RefSeq" id="WP_012858481.1">
    <property type="nucleotide sequence ID" value="NC_013515.1"/>
</dbReference>
<dbReference type="InterPro" id="IPR001279">
    <property type="entry name" value="Metallo-B-lactamas"/>
</dbReference>
<keyword evidence="7" id="KW-1185">Reference proteome</keyword>
<dbReference type="KEGG" id="smf:Smon_0443"/>
<accession>D1AX98</accession>
<evidence type="ECO:0000256" key="4">
    <source>
        <dbReference type="ARBA" id="ARBA00022833"/>
    </source>
</evidence>
<dbReference type="Proteomes" id="UP000002072">
    <property type="component" value="Chromosome"/>
</dbReference>
<feature type="domain" description="Metallo-beta-lactamase" evidence="5">
    <location>
        <begin position="12"/>
        <end position="191"/>
    </location>
</feature>
<evidence type="ECO:0000313" key="6">
    <source>
        <dbReference type="EMBL" id="ACZ00924.1"/>
    </source>
</evidence>
<keyword evidence="4" id="KW-0862">Zinc</keyword>
<evidence type="ECO:0000313" key="7">
    <source>
        <dbReference type="Proteomes" id="UP000002072"/>
    </source>
</evidence>
<dbReference type="PANTHER" id="PTHR46233">
    <property type="entry name" value="HYDROXYACYLGLUTATHIONE HYDROLASE GLOC"/>
    <property type="match status" value="1"/>
</dbReference>
<sequence length="208" mass="23982">MEVIRFENYDYTSNTYVIISDEKTYIIDPGSKNMTKVLEYIKENDLNLTAVLLTHGHFDHILGLPMILEYKNVTVYIHENEKEFLYNGNLSLLLWAQTNQSYLTPCLENANIVTLKDGDRIDKFEIIHTPGHTNGGICYYNKEEKIIFTGDTLFKNTYGRVDLPTGDSEAMWKSIAKILKLERDTIIYPGHGDSTTVAMEYSFYYSAF</sequence>
<dbReference type="GO" id="GO:0016787">
    <property type="term" value="F:hydrolase activity"/>
    <property type="evidence" value="ECO:0007669"/>
    <property type="project" value="UniProtKB-KW"/>
</dbReference>
<dbReference type="PANTHER" id="PTHR46233:SF3">
    <property type="entry name" value="HYDROXYACYLGLUTATHIONE HYDROLASE GLOC"/>
    <property type="match status" value="1"/>
</dbReference>
<comment type="cofactor">
    <cofactor evidence="1">
        <name>Zn(2+)</name>
        <dbReference type="ChEBI" id="CHEBI:29105"/>
    </cofactor>
</comment>
<dbReference type="eggNOG" id="COG0491">
    <property type="taxonomic scope" value="Bacteria"/>
</dbReference>
<dbReference type="AlphaFoldDB" id="D1AX98"/>
<evidence type="ECO:0000256" key="1">
    <source>
        <dbReference type="ARBA" id="ARBA00001947"/>
    </source>
</evidence>
<proteinExistence type="predicted"/>
<dbReference type="GeneID" id="29673738"/>
<keyword evidence="3" id="KW-0378">Hydrolase</keyword>
<evidence type="ECO:0000256" key="3">
    <source>
        <dbReference type="ARBA" id="ARBA00022801"/>
    </source>
</evidence>
<keyword evidence="2" id="KW-0479">Metal-binding</keyword>
<dbReference type="EMBL" id="CP001779">
    <property type="protein sequence ID" value="ACZ00924.1"/>
    <property type="molecule type" value="Genomic_DNA"/>
</dbReference>
<dbReference type="Pfam" id="PF00753">
    <property type="entry name" value="Lactamase_B"/>
    <property type="match status" value="1"/>
</dbReference>
<dbReference type="HOGENOM" id="CLU_030571_5_3_0"/>
<dbReference type="GO" id="GO:0046872">
    <property type="term" value="F:metal ion binding"/>
    <property type="evidence" value="ECO:0007669"/>
    <property type="project" value="UniProtKB-KW"/>
</dbReference>
<dbReference type="Gene3D" id="3.60.15.10">
    <property type="entry name" value="Ribonuclease Z/Hydroxyacylglutathione hydrolase-like"/>
    <property type="match status" value="1"/>
</dbReference>
<gene>
    <name evidence="6" type="ordered locus">Smon_0443</name>
</gene>
<dbReference type="InterPro" id="IPR036866">
    <property type="entry name" value="RibonucZ/Hydroxyglut_hydro"/>
</dbReference>
<evidence type="ECO:0000259" key="5">
    <source>
        <dbReference type="SMART" id="SM00849"/>
    </source>
</evidence>
<evidence type="ECO:0000256" key="2">
    <source>
        <dbReference type="ARBA" id="ARBA00022723"/>
    </source>
</evidence>
<dbReference type="CDD" id="cd06262">
    <property type="entry name" value="metallo-hydrolase-like_MBL-fold"/>
    <property type="match status" value="1"/>
</dbReference>